<evidence type="ECO:0000256" key="8">
    <source>
        <dbReference type="ARBA" id="ARBA00022603"/>
    </source>
</evidence>
<evidence type="ECO:0000256" key="15">
    <source>
        <dbReference type="HAMAP-Rule" id="MF_00605"/>
    </source>
</evidence>
<evidence type="ECO:0000256" key="1">
    <source>
        <dbReference type="ARBA" id="ARBA00002634"/>
    </source>
</evidence>
<evidence type="ECO:0000256" key="9">
    <source>
        <dbReference type="ARBA" id="ARBA00022679"/>
    </source>
</evidence>
<dbReference type="PANTHER" id="PTHR46417">
    <property type="entry name" value="TRNA (GUANINE-N(1)-)-METHYLTRANSFERASE"/>
    <property type="match status" value="1"/>
</dbReference>
<name>A0ABW1UUE9_9LACO</name>
<comment type="subunit">
    <text evidence="4 15 16">Homodimer.</text>
</comment>
<dbReference type="HAMAP" id="MF_00605">
    <property type="entry name" value="TrmD"/>
    <property type="match status" value="1"/>
</dbReference>
<sequence length="248" mass="28078">MDITVLSIFPKMFQALNESLIGKAQEKGLVNLDIVDFRDFTTDKQNHVDDAPYGGGAGMLLQAQPIYDAMDHVNKEKPGKKRVILLDPAGKTFNTSVARDFAKEEQLVFICGHYEGFDERIKNLVTDEVSIGDYILTGGELPTMNMIDATLRFVPGVLGNSYSAEDESFSNGLLEYPQYSRPADFRGMKVPEVLTSGNHEKIRIWRLKEALKKTLERRPDLLKTTELTDEEEKLLREIRSENQFTNDI</sequence>
<dbReference type="GO" id="GO:0032259">
    <property type="term" value="P:methylation"/>
    <property type="evidence" value="ECO:0007669"/>
    <property type="project" value="UniProtKB-KW"/>
</dbReference>
<keyword evidence="7 15" id="KW-0963">Cytoplasm</keyword>
<keyword evidence="19" id="KW-1185">Reference proteome</keyword>
<evidence type="ECO:0000256" key="13">
    <source>
        <dbReference type="ARBA" id="ARBA00033392"/>
    </source>
</evidence>
<dbReference type="SUPFAM" id="SSF75217">
    <property type="entry name" value="alpha/beta knot"/>
    <property type="match status" value="1"/>
</dbReference>
<dbReference type="PIRSF" id="PIRSF000386">
    <property type="entry name" value="tRNA_mtase"/>
    <property type="match status" value="1"/>
</dbReference>
<keyword evidence="9 15" id="KW-0808">Transferase</keyword>
<comment type="similarity">
    <text evidence="3 15 16">Belongs to the RNA methyltransferase TrmD family.</text>
</comment>
<evidence type="ECO:0000259" key="17">
    <source>
        <dbReference type="Pfam" id="PF01746"/>
    </source>
</evidence>
<evidence type="ECO:0000256" key="6">
    <source>
        <dbReference type="ARBA" id="ARBA00014679"/>
    </source>
</evidence>
<evidence type="ECO:0000256" key="10">
    <source>
        <dbReference type="ARBA" id="ARBA00022691"/>
    </source>
</evidence>
<organism evidence="18 19">
    <name type="scientific">Companilactobacillus baiquanensis</name>
    <dbReference type="NCBI Taxonomy" id="2486005"/>
    <lineage>
        <taxon>Bacteria</taxon>
        <taxon>Bacillati</taxon>
        <taxon>Bacillota</taxon>
        <taxon>Bacilli</taxon>
        <taxon>Lactobacillales</taxon>
        <taxon>Lactobacillaceae</taxon>
        <taxon>Companilactobacillus</taxon>
    </lineage>
</organism>
<evidence type="ECO:0000256" key="7">
    <source>
        <dbReference type="ARBA" id="ARBA00022490"/>
    </source>
</evidence>
<dbReference type="InterPro" id="IPR029026">
    <property type="entry name" value="tRNA_m1G_MTases_N"/>
</dbReference>
<evidence type="ECO:0000256" key="5">
    <source>
        <dbReference type="ARBA" id="ARBA00012807"/>
    </source>
</evidence>
<feature type="binding site" evidence="15">
    <location>
        <position position="112"/>
    </location>
    <ligand>
        <name>S-adenosyl-L-methionine</name>
        <dbReference type="ChEBI" id="CHEBI:59789"/>
    </ligand>
</feature>
<gene>
    <name evidence="15 18" type="primary">trmD</name>
    <name evidence="18" type="ORF">ACFP1F_00755</name>
</gene>
<dbReference type="Pfam" id="PF01746">
    <property type="entry name" value="tRNA_m1G_MT"/>
    <property type="match status" value="1"/>
</dbReference>
<dbReference type="PANTHER" id="PTHR46417:SF1">
    <property type="entry name" value="TRNA (GUANINE-N(1)-)-METHYLTRANSFERASE"/>
    <property type="match status" value="1"/>
</dbReference>
<feature type="binding site" evidence="15">
    <location>
        <begin position="131"/>
        <end position="136"/>
    </location>
    <ligand>
        <name>S-adenosyl-L-methionine</name>
        <dbReference type="ChEBI" id="CHEBI:59789"/>
    </ligand>
</feature>
<reference evidence="19" key="1">
    <citation type="journal article" date="2019" name="Int. J. Syst. Evol. Microbiol.">
        <title>The Global Catalogue of Microorganisms (GCM) 10K type strain sequencing project: providing services to taxonomists for standard genome sequencing and annotation.</title>
        <authorList>
            <consortium name="The Broad Institute Genomics Platform"/>
            <consortium name="The Broad Institute Genome Sequencing Center for Infectious Disease"/>
            <person name="Wu L."/>
            <person name="Ma J."/>
        </authorList>
    </citation>
    <scope>NUCLEOTIDE SEQUENCE [LARGE SCALE GENOMIC DNA]</scope>
    <source>
        <strain evidence="19">CCM 8895</strain>
    </source>
</reference>
<evidence type="ECO:0000313" key="18">
    <source>
        <dbReference type="EMBL" id="MFC6322296.1"/>
    </source>
</evidence>
<dbReference type="InterPro" id="IPR016009">
    <property type="entry name" value="tRNA_MeTrfase_TRMD/TRM10"/>
</dbReference>
<dbReference type="RefSeq" id="WP_125591636.1">
    <property type="nucleotide sequence ID" value="NZ_JBHSSN010000002.1"/>
</dbReference>
<dbReference type="InterPro" id="IPR023148">
    <property type="entry name" value="tRNA_m1G_MeTrfase_C_sf"/>
</dbReference>
<dbReference type="EC" id="2.1.1.228" evidence="5 15"/>
<dbReference type="InterPro" id="IPR029028">
    <property type="entry name" value="Alpha/beta_knot_MTases"/>
</dbReference>
<dbReference type="Proteomes" id="UP001596186">
    <property type="component" value="Unassembled WGS sequence"/>
</dbReference>
<evidence type="ECO:0000256" key="11">
    <source>
        <dbReference type="ARBA" id="ARBA00022694"/>
    </source>
</evidence>
<keyword evidence="8 15" id="KW-0489">Methyltransferase</keyword>
<evidence type="ECO:0000313" key="19">
    <source>
        <dbReference type="Proteomes" id="UP001596186"/>
    </source>
</evidence>
<dbReference type="EMBL" id="JBHSSN010000002">
    <property type="protein sequence ID" value="MFC6322296.1"/>
    <property type="molecule type" value="Genomic_DNA"/>
</dbReference>
<comment type="subcellular location">
    <subcellularLocation>
        <location evidence="2 15 16">Cytoplasm</location>
    </subcellularLocation>
</comment>
<evidence type="ECO:0000256" key="12">
    <source>
        <dbReference type="ARBA" id="ARBA00029736"/>
    </source>
</evidence>
<comment type="caution">
    <text evidence="18">The sequence shown here is derived from an EMBL/GenBank/DDBJ whole genome shotgun (WGS) entry which is preliminary data.</text>
</comment>
<dbReference type="NCBIfam" id="NF000648">
    <property type="entry name" value="PRK00026.1"/>
    <property type="match status" value="1"/>
</dbReference>
<evidence type="ECO:0000256" key="4">
    <source>
        <dbReference type="ARBA" id="ARBA00011738"/>
    </source>
</evidence>
<dbReference type="NCBIfam" id="TIGR00088">
    <property type="entry name" value="trmD"/>
    <property type="match status" value="1"/>
</dbReference>
<dbReference type="InterPro" id="IPR002649">
    <property type="entry name" value="tRNA_m1G_MeTrfase_TrmD"/>
</dbReference>
<dbReference type="CDD" id="cd18080">
    <property type="entry name" value="TrmD-like"/>
    <property type="match status" value="1"/>
</dbReference>
<comment type="function">
    <text evidence="1 15 16">Specifically methylates guanosine-37 in various tRNAs.</text>
</comment>
<comment type="catalytic activity">
    <reaction evidence="14 15 16">
        <text>guanosine(37) in tRNA + S-adenosyl-L-methionine = N(1)-methylguanosine(37) in tRNA + S-adenosyl-L-homocysteine + H(+)</text>
        <dbReference type="Rhea" id="RHEA:36899"/>
        <dbReference type="Rhea" id="RHEA-COMP:10145"/>
        <dbReference type="Rhea" id="RHEA-COMP:10147"/>
        <dbReference type="ChEBI" id="CHEBI:15378"/>
        <dbReference type="ChEBI" id="CHEBI:57856"/>
        <dbReference type="ChEBI" id="CHEBI:59789"/>
        <dbReference type="ChEBI" id="CHEBI:73542"/>
        <dbReference type="ChEBI" id="CHEBI:74269"/>
        <dbReference type="EC" id="2.1.1.228"/>
    </reaction>
</comment>
<evidence type="ECO:0000256" key="16">
    <source>
        <dbReference type="RuleBase" id="RU003464"/>
    </source>
</evidence>
<feature type="domain" description="tRNA methyltransferase TRMD/TRM10-type" evidence="17">
    <location>
        <begin position="1"/>
        <end position="223"/>
    </location>
</feature>
<evidence type="ECO:0000256" key="2">
    <source>
        <dbReference type="ARBA" id="ARBA00004496"/>
    </source>
</evidence>
<evidence type="ECO:0000256" key="3">
    <source>
        <dbReference type="ARBA" id="ARBA00007630"/>
    </source>
</evidence>
<evidence type="ECO:0000256" key="14">
    <source>
        <dbReference type="ARBA" id="ARBA00047783"/>
    </source>
</evidence>
<dbReference type="GO" id="GO:0052906">
    <property type="term" value="F:tRNA (guanine(37)-N1)-methyltransferase activity"/>
    <property type="evidence" value="ECO:0007669"/>
    <property type="project" value="UniProtKB-EC"/>
</dbReference>
<dbReference type="Gene3D" id="3.40.1280.10">
    <property type="match status" value="1"/>
</dbReference>
<proteinExistence type="inferred from homology"/>
<protein>
    <recommendedName>
        <fullName evidence="6 15">tRNA (guanine-N(1)-)-methyltransferase</fullName>
        <ecNumber evidence="5 15">2.1.1.228</ecNumber>
    </recommendedName>
    <alternativeName>
        <fullName evidence="12 15">M1G-methyltransferase</fullName>
    </alternativeName>
    <alternativeName>
        <fullName evidence="13 15">tRNA [GM37] methyltransferase</fullName>
    </alternativeName>
</protein>
<keyword evidence="10 15" id="KW-0949">S-adenosyl-L-methionine</keyword>
<accession>A0ABW1UUE9</accession>
<keyword evidence="11 15" id="KW-0819">tRNA processing</keyword>
<dbReference type="Gene3D" id="1.10.1270.20">
    <property type="entry name" value="tRNA(m1g37)methyltransferase, domain 2"/>
    <property type="match status" value="1"/>
</dbReference>